<dbReference type="PANTHER" id="PTHR33221:SF15">
    <property type="entry name" value="HTH-TYPE TRANSCRIPTIONAL REGULATOR YWGB-RELATED"/>
    <property type="match status" value="1"/>
</dbReference>
<dbReference type="Proteomes" id="UP000037425">
    <property type="component" value="Unassembled WGS sequence"/>
</dbReference>
<dbReference type="PATRIC" id="fig|106592.7.peg.3458"/>
<dbReference type="AlphaFoldDB" id="A0A0L8BL98"/>
<comment type="caution">
    <text evidence="1">The sequence shown here is derived from an EMBL/GenBank/DDBJ whole genome shotgun (WGS) entry which is preliminary data.</text>
</comment>
<organism evidence="1 2">
    <name type="scientific">Ensifer adhaerens</name>
    <name type="common">Sinorhizobium morelense</name>
    <dbReference type="NCBI Taxonomy" id="106592"/>
    <lineage>
        <taxon>Bacteria</taxon>
        <taxon>Pseudomonadati</taxon>
        <taxon>Pseudomonadota</taxon>
        <taxon>Alphaproteobacteria</taxon>
        <taxon>Hyphomicrobiales</taxon>
        <taxon>Rhizobiaceae</taxon>
        <taxon>Sinorhizobium/Ensifer group</taxon>
        <taxon>Ensifer</taxon>
    </lineage>
</organism>
<dbReference type="Pfam" id="PF02082">
    <property type="entry name" value="Rrf2"/>
    <property type="match status" value="1"/>
</dbReference>
<dbReference type="GO" id="GO:0003700">
    <property type="term" value="F:DNA-binding transcription factor activity"/>
    <property type="evidence" value="ECO:0007669"/>
    <property type="project" value="TreeGrafter"/>
</dbReference>
<dbReference type="InterPro" id="IPR000944">
    <property type="entry name" value="Tscrpt_reg_Rrf2"/>
</dbReference>
<protein>
    <submittedName>
        <fullName evidence="1">Rrf2 family transcriptional regulator</fullName>
    </submittedName>
</protein>
<proteinExistence type="predicted"/>
<reference evidence="2" key="1">
    <citation type="submission" date="2015-07" db="EMBL/GenBank/DDBJ databases">
        <title>Whole genome sequence of an Ensifer adhaerens strain isolated from a cave pool in the Wind Cave National Park.</title>
        <authorList>
            <person name="Eng W.W.H."/>
            <person name="Gan H.M."/>
            <person name="Barton H.A."/>
            <person name="Savka M.A."/>
        </authorList>
    </citation>
    <scope>NUCLEOTIDE SEQUENCE [LARGE SCALE GENOMIC DNA]</scope>
    <source>
        <strain evidence="2">SD006</strain>
    </source>
</reference>
<dbReference type="InterPro" id="IPR036390">
    <property type="entry name" value="WH_DNA-bd_sf"/>
</dbReference>
<dbReference type="GO" id="GO:0005829">
    <property type="term" value="C:cytosol"/>
    <property type="evidence" value="ECO:0007669"/>
    <property type="project" value="TreeGrafter"/>
</dbReference>
<evidence type="ECO:0000313" key="2">
    <source>
        <dbReference type="Proteomes" id="UP000037425"/>
    </source>
</evidence>
<gene>
    <name evidence="1" type="ORF">AC244_23665</name>
</gene>
<sequence length="158" mass="17153">MRQDGRLSRLLHVLLHMEKHADPMTSETIARMLGTNSAVVRRTMAGLRDAGYVSSEKGHGGGWTLSRPLSDITLLDVYRTIGSPGFFAMGVATDEPQCLVEQAVNSALERTLNEAETLLLARLGEIAISDIAAEFERRYGAVMSGKLPSCANHPVKSD</sequence>
<dbReference type="Gene3D" id="1.10.10.10">
    <property type="entry name" value="Winged helix-like DNA-binding domain superfamily/Winged helix DNA-binding domain"/>
    <property type="match status" value="1"/>
</dbReference>
<dbReference type="InterPro" id="IPR036388">
    <property type="entry name" value="WH-like_DNA-bd_sf"/>
</dbReference>
<dbReference type="RefSeq" id="WP_053251257.1">
    <property type="nucleotide sequence ID" value="NZ_LGAP01000020.1"/>
</dbReference>
<name>A0A0L8BL98_ENSAD</name>
<accession>A0A0L8BL98</accession>
<dbReference type="PROSITE" id="PS51197">
    <property type="entry name" value="HTH_RRF2_2"/>
    <property type="match status" value="1"/>
</dbReference>
<dbReference type="OrthoDB" id="9800506at2"/>
<dbReference type="PANTHER" id="PTHR33221">
    <property type="entry name" value="WINGED HELIX-TURN-HELIX TRANSCRIPTIONAL REGULATOR, RRF2 FAMILY"/>
    <property type="match status" value="1"/>
</dbReference>
<evidence type="ECO:0000313" key="1">
    <source>
        <dbReference type="EMBL" id="KOF15314.1"/>
    </source>
</evidence>
<dbReference type="EMBL" id="LGAP01000020">
    <property type="protein sequence ID" value="KOF15314.1"/>
    <property type="molecule type" value="Genomic_DNA"/>
</dbReference>
<dbReference type="SUPFAM" id="SSF46785">
    <property type="entry name" value="Winged helix' DNA-binding domain"/>
    <property type="match status" value="1"/>
</dbReference>